<dbReference type="PANTHER" id="PTHR10458:SF22">
    <property type="entry name" value="PEPTIDE DEFORMYLASE"/>
    <property type="match status" value="1"/>
</dbReference>
<proteinExistence type="inferred from homology"/>
<accession>A0A7W7TXK6</accession>
<dbReference type="EMBL" id="JACHJY010000002">
    <property type="protein sequence ID" value="MBB4981103.1"/>
    <property type="molecule type" value="Genomic_DNA"/>
</dbReference>
<protein>
    <submittedName>
        <fullName evidence="2">Peptide deformylase</fullName>
    </submittedName>
</protein>
<dbReference type="PRINTS" id="PR01576">
    <property type="entry name" value="PDEFORMYLASE"/>
</dbReference>
<dbReference type="AlphaFoldDB" id="A0A7W7TXK6"/>
<evidence type="ECO:0000313" key="2">
    <source>
        <dbReference type="EMBL" id="MBB4981103.1"/>
    </source>
</evidence>
<comment type="similarity">
    <text evidence="1">Belongs to the polypeptide deformylase family.</text>
</comment>
<gene>
    <name evidence="2" type="ORF">GGE06_002011</name>
</gene>
<dbReference type="InterPro" id="IPR036821">
    <property type="entry name" value="Peptide_deformylase_sf"/>
</dbReference>
<reference evidence="2 3" key="1">
    <citation type="submission" date="2020-08" db="EMBL/GenBank/DDBJ databases">
        <title>Genomic Encyclopedia of Type Strains, Phase III (KMG-III): the genomes of soil and plant-associated and newly described type strains.</title>
        <authorList>
            <person name="Whitman W."/>
        </authorList>
    </citation>
    <scope>NUCLEOTIDE SEQUENCE [LARGE SCALE GENOMIC DNA]</scope>
    <source>
        <strain evidence="2 3">SFB5A</strain>
    </source>
</reference>
<sequence length="104" mass="11700">MIVLLNPTVVEASPEVDEHYEGCPSFFDVRGKVPRPRALRVEHQDFDGKARTAMFTDGLARLVAHELDHLDGVLYVSRMLPGCEVIPVAEYKGTGRQWQYGESQ</sequence>
<comment type="caution">
    <text evidence="2">The sequence shown here is derived from an EMBL/GenBank/DDBJ whole genome shotgun (WGS) entry which is preliminary data.</text>
</comment>
<dbReference type="Gene3D" id="3.90.45.10">
    <property type="entry name" value="Peptide deformylase"/>
    <property type="match status" value="1"/>
</dbReference>
<dbReference type="Proteomes" id="UP000582643">
    <property type="component" value="Unassembled WGS sequence"/>
</dbReference>
<dbReference type="PANTHER" id="PTHR10458">
    <property type="entry name" value="PEPTIDE DEFORMYLASE"/>
    <property type="match status" value="1"/>
</dbReference>
<dbReference type="GO" id="GO:0042586">
    <property type="term" value="F:peptide deformylase activity"/>
    <property type="evidence" value="ECO:0007669"/>
    <property type="project" value="InterPro"/>
</dbReference>
<evidence type="ECO:0000256" key="1">
    <source>
        <dbReference type="ARBA" id="ARBA00010759"/>
    </source>
</evidence>
<keyword evidence="3" id="KW-1185">Reference proteome</keyword>
<name>A0A7W7TXK6_9ACTN</name>
<dbReference type="SUPFAM" id="SSF56420">
    <property type="entry name" value="Peptide deformylase"/>
    <property type="match status" value="1"/>
</dbReference>
<evidence type="ECO:0000313" key="3">
    <source>
        <dbReference type="Proteomes" id="UP000582643"/>
    </source>
</evidence>
<dbReference type="InterPro" id="IPR023635">
    <property type="entry name" value="Peptide_deformylase"/>
</dbReference>
<dbReference type="Pfam" id="PF01327">
    <property type="entry name" value="Pep_deformylase"/>
    <property type="match status" value="1"/>
</dbReference>
<organism evidence="2 3">
    <name type="scientific">Streptomyces nymphaeiformis</name>
    <dbReference type="NCBI Taxonomy" id="2663842"/>
    <lineage>
        <taxon>Bacteria</taxon>
        <taxon>Bacillati</taxon>
        <taxon>Actinomycetota</taxon>
        <taxon>Actinomycetes</taxon>
        <taxon>Kitasatosporales</taxon>
        <taxon>Streptomycetaceae</taxon>
        <taxon>Streptomyces</taxon>
    </lineage>
</organism>